<dbReference type="AlphaFoldDB" id="A0A5B7BHW5"/>
<reference evidence="1" key="1">
    <citation type="submission" date="2019-08" db="EMBL/GenBank/DDBJ databases">
        <title>Reference gene set and small RNA set construction with multiple tissues from Davidia involucrata Baill.</title>
        <authorList>
            <person name="Yang H."/>
            <person name="Zhou C."/>
            <person name="Li G."/>
            <person name="Wang J."/>
            <person name="Gao P."/>
            <person name="Wang M."/>
            <person name="Wang R."/>
            <person name="Zhao Y."/>
        </authorList>
    </citation>
    <scope>NUCLEOTIDE SEQUENCE</scope>
    <source>
        <tissue evidence="1">Mixed with DoveR01_LX</tissue>
    </source>
</reference>
<protein>
    <submittedName>
        <fullName evidence="1">Uncharacterized protein</fullName>
    </submittedName>
</protein>
<accession>A0A5B7BHW5</accession>
<name>A0A5B7BHW5_DAVIN</name>
<dbReference type="EMBL" id="GHES01037961">
    <property type="protein sequence ID" value="MPA68520.1"/>
    <property type="molecule type" value="Transcribed_RNA"/>
</dbReference>
<gene>
    <name evidence="1" type="ORF">Din_037961</name>
</gene>
<proteinExistence type="predicted"/>
<evidence type="ECO:0000313" key="1">
    <source>
        <dbReference type="EMBL" id="MPA68520.1"/>
    </source>
</evidence>
<organism evidence="1">
    <name type="scientific">Davidia involucrata</name>
    <name type="common">Dove tree</name>
    <dbReference type="NCBI Taxonomy" id="16924"/>
    <lineage>
        <taxon>Eukaryota</taxon>
        <taxon>Viridiplantae</taxon>
        <taxon>Streptophyta</taxon>
        <taxon>Embryophyta</taxon>
        <taxon>Tracheophyta</taxon>
        <taxon>Spermatophyta</taxon>
        <taxon>Magnoliopsida</taxon>
        <taxon>eudicotyledons</taxon>
        <taxon>Gunneridae</taxon>
        <taxon>Pentapetalae</taxon>
        <taxon>asterids</taxon>
        <taxon>Cornales</taxon>
        <taxon>Nyssaceae</taxon>
        <taxon>Davidia</taxon>
    </lineage>
</organism>
<sequence>MSISIEALAMAGANYLESGMEIEEWERRDLETPPYLLAEAEDEIALGERKNIRLSHHSFHTGFLKPVDKSITVGRNNPSNDDEDCDDFDNDDDGVTVGCHLKVGLERVRDKKTFKCLRSIGMMVMCAIIRLLMILRTEIRKTQEL</sequence>